<dbReference type="PANTHER" id="PTHR15271">
    <property type="entry name" value="CHROMATIN ASSEMBLY FACTOR 1 SUBUNIT B"/>
    <property type="match status" value="1"/>
</dbReference>
<dbReference type="InterPro" id="IPR045145">
    <property type="entry name" value="PTHR15271"/>
</dbReference>
<comment type="caution">
    <text evidence="1">The sequence shown here is derived from an EMBL/GenBank/DDBJ whole genome shotgun (WGS) entry which is preliminary data.</text>
</comment>
<organism evidence="1 2">
    <name type="scientific">Smittium culicis</name>
    <dbReference type="NCBI Taxonomy" id="133412"/>
    <lineage>
        <taxon>Eukaryota</taxon>
        <taxon>Fungi</taxon>
        <taxon>Fungi incertae sedis</taxon>
        <taxon>Zoopagomycota</taxon>
        <taxon>Kickxellomycotina</taxon>
        <taxon>Harpellomycetes</taxon>
        <taxon>Harpellales</taxon>
        <taxon>Legeriomycetaceae</taxon>
        <taxon>Smittium</taxon>
    </lineage>
</organism>
<keyword evidence="2" id="KW-1185">Reference proteome</keyword>
<dbReference type="PANTHER" id="PTHR15271:SF4">
    <property type="entry name" value="CHROMATIN ASSEMBLY FACTOR 1 SUBUNIT B"/>
    <property type="match status" value="1"/>
</dbReference>
<dbReference type="GO" id="GO:0006334">
    <property type="term" value="P:nucleosome assembly"/>
    <property type="evidence" value="ECO:0007669"/>
    <property type="project" value="TreeGrafter"/>
</dbReference>
<dbReference type="GO" id="GO:0033186">
    <property type="term" value="C:CAF-1 complex"/>
    <property type="evidence" value="ECO:0007669"/>
    <property type="project" value="TreeGrafter"/>
</dbReference>
<gene>
    <name evidence="1" type="ORF">AYI69_g1312</name>
</gene>
<dbReference type="Gene3D" id="2.130.10.10">
    <property type="entry name" value="YVTN repeat-like/Quinoprotein amine dehydrogenase"/>
    <property type="match status" value="1"/>
</dbReference>
<dbReference type="GO" id="GO:0006335">
    <property type="term" value="P:DNA replication-dependent chromatin assembly"/>
    <property type="evidence" value="ECO:0007669"/>
    <property type="project" value="InterPro"/>
</dbReference>
<evidence type="ECO:0000313" key="2">
    <source>
        <dbReference type="Proteomes" id="UP000187429"/>
    </source>
</evidence>
<dbReference type="EMBL" id="LSSM01000354">
    <property type="protein sequence ID" value="OMJ29196.1"/>
    <property type="molecule type" value="Genomic_DNA"/>
</dbReference>
<dbReference type="AlphaFoldDB" id="A0A1R1YQZ9"/>
<sequence>MEVSETNNAKLHQSAVFENKSIPISPNKKCADRIIVAVASLKDVTMYSISPNSKDEEHSKGSRNNAISFLGDLHYGSITDLAWTPDGMFLLITSTDGFVSIVSFDHEEFGKPFLSKIPGNDTSTMFPEIRKQVSVEVLIDNSSPLIECATVAKNINDSEPVESEKVVINGDGAEVKLPTKTFNPEVINRPPVKKRRVVPTKID</sequence>
<dbReference type="InterPro" id="IPR015943">
    <property type="entry name" value="WD40/YVTN_repeat-like_dom_sf"/>
</dbReference>
<dbReference type="Proteomes" id="UP000187429">
    <property type="component" value="Unassembled WGS sequence"/>
</dbReference>
<dbReference type="OrthoDB" id="71227at2759"/>
<name>A0A1R1YQZ9_9FUNG</name>
<protein>
    <submittedName>
        <fullName evidence="1">Chromatin assembly factor 1 subunit B</fullName>
    </submittedName>
</protein>
<proteinExistence type="predicted"/>
<reference evidence="2" key="1">
    <citation type="submission" date="2017-01" db="EMBL/GenBank/DDBJ databases">
        <authorList>
            <person name="Wang Y."/>
            <person name="White M."/>
            <person name="Kvist S."/>
            <person name="Moncalvo J.-M."/>
        </authorList>
    </citation>
    <scope>NUCLEOTIDE SEQUENCE [LARGE SCALE GENOMIC DNA]</scope>
    <source>
        <strain evidence="2">ID-206-W2</strain>
    </source>
</reference>
<dbReference type="GO" id="GO:0005634">
    <property type="term" value="C:nucleus"/>
    <property type="evidence" value="ECO:0007669"/>
    <property type="project" value="TreeGrafter"/>
</dbReference>
<evidence type="ECO:0000313" key="1">
    <source>
        <dbReference type="EMBL" id="OMJ29196.1"/>
    </source>
</evidence>
<dbReference type="SUPFAM" id="SSF50978">
    <property type="entry name" value="WD40 repeat-like"/>
    <property type="match status" value="1"/>
</dbReference>
<accession>A0A1R1YQZ9</accession>
<dbReference type="InterPro" id="IPR036322">
    <property type="entry name" value="WD40_repeat_dom_sf"/>
</dbReference>